<feature type="domain" description="Malic enzyme NAD-binding" evidence="9">
    <location>
        <begin position="161"/>
        <end position="384"/>
    </location>
</feature>
<keyword evidence="4" id="KW-0560">Oxidoreductase</keyword>
<dbReference type="SMART" id="SM00919">
    <property type="entry name" value="Malic_M"/>
    <property type="match status" value="1"/>
</dbReference>
<dbReference type="InterPro" id="IPR012301">
    <property type="entry name" value="Malic_N_dom"/>
</dbReference>
<dbReference type="PIRSF" id="PIRSF000106">
    <property type="entry name" value="ME"/>
    <property type="match status" value="1"/>
</dbReference>
<dbReference type="GO" id="GO:0004470">
    <property type="term" value="F:malic enzyme activity"/>
    <property type="evidence" value="ECO:0007669"/>
    <property type="project" value="InterPro"/>
</dbReference>
<dbReference type="Pfam" id="PF00390">
    <property type="entry name" value="malic"/>
    <property type="match status" value="1"/>
</dbReference>
<evidence type="ECO:0000256" key="8">
    <source>
        <dbReference type="RuleBase" id="RU003427"/>
    </source>
</evidence>
<dbReference type="FunFam" id="3.40.50.720:FF:000095">
    <property type="entry name" value="NADP-dependent malic enzyme"/>
    <property type="match status" value="1"/>
</dbReference>
<dbReference type="AlphaFoldDB" id="A0A1M5UNG8"/>
<feature type="active site" description="Proton acceptor" evidence="5">
    <location>
        <position position="92"/>
    </location>
</feature>
<dbReference type="GO" id="GO:0051287">
    <property type="term" value="F:NAD binding"/>
    <property type="evidence" value="ECO:0007669"/>
    <property type="project" value="InterPro"/>
</dbReference>
<dbReference type="Pfam" id="PF03949">
    <property type="entry name" value="Malic_M"/>
    <property type="match status" value="1"/>
</dbReference>
<feature type="binding site" evidence="7">
    <location>
        <position position="160"/>
    </location>
    <ligand>
        <name>a divalent metal cation</name>
        <dbReference type="ChEBI" id="CHEBI:60240"/>
    </ligand>
</feature>
<protein>
    <submittedName>
        <fullName evidence="11">Malate dehydrogenase (Oxaloacetate-decarboxylating)</fullName>
    </submittedName>
</protein>
<evidence type="ECO:0000256" key="7">
    <source>
        <dbReference type="PIRSR" id="PIRSR000106-3"/>
    </source>
</evidence>
<organism evidence="11 12">
    <name type="scientific">Caloranaerobacter azorensis DSM 13643</name>
    <dbReference type="NCBI Taxonomy" id="1121264"/>
    <lineage>
        <taxon>Bacteria</taxon>
        <taxon>Bacillati</taxon>
        <taxon>Bacillota</taxon>
        <taxon>Tissierellia</taxon>
        <taxon>Tissierellales</taxon>
        <taxon>Thermohalobacteraceae</taxon>
        <taxon>Caloranaerobacter</taxon>
    </lineage>
</organism>
<evidence type="ECO:0000313" key="12">
    <source>
        <dbReference type="Proteomes" id="UP000183967"/>
    </source>
</evidence>
<dbReference type="GO" id="GO:0016616">
    <property type="term" value="F:oxidoreductase activity, acting on the CH-OH group of donors, NAD or NADP as acceptor"/>
    <property type="evidence" value="ECO:0007669"/>
    <property type="project" value="InterPro"/>
</dbReference>
<dbReference type="InterPro" id="IPR051674">
    <property type="entry name" value="Malate_Decarboxylase"/>
</dbReference>
<dbReference type="InterPro" id="IPR045213">
    <property type="entry name" value="Malic_NAD-bd_bact_type"/>
</dbReference>
<dbReference type="PANTHER" id="PTHR43237">
    <property type="entry name" value="NADP-DEPENDENT MALIC ENZYME"/>
    <property type="match status" value="1"/>
</dbReference>
<dbReference type="SUPFAM" id="SSF51735">
    <property type="entry name" value="NAD(P)-binding Rossmann-fold domains"/>
    <property type="match status" value="1"/>
</dbReference>
<dbReference type="FunFam" id="3.40.50.10380:FF:000003">
    <property type="entry name" value="NADP-dependent malic enzyme"/>
    <property type="match status" value="1"/>
</dbReference>
<sequence>MMSYAEKSLKMHEGKKGKIEVTSKVKVTNKDELSTAYTPGVAEPCRKIHQNRENVYKYTSKGNLVAVVSDGTAVLGLGDIGPEAAMPVMEGKAILFKEFAGIDAFPICLATKDVDEIVKTIKYLEPTFGGINLEDISSPRCFEIEERLKKELNIPVFHDDQHGTAIVVSAGLINALKVTNKKIEDVTIVVNGPGAAGTAIVKMLINLGAKDIIVCDRDGIIYEGKEKLEGHKKELSKITNRNKKQGTLKDAMEGADVFIGVSAANVVSEDMIKSMNKDAIVFAMANPIPEIMPDLAKKAGAKVVGTGRSDFPNQINNVIAFPGIFRGALDVRARQINEEMKVAAAYAIAGIISDEELNEDYVIPNPFDKRIVERVAKAVAKAARESGAC</sequence>
<keyword evidence="3 7" id="KW-0479">Metal-binding</keyword>
<dbReference type="SUPFAM" id="SSF53223">
    <property type="entry name" value="Aminoacid dehydrogenase-like, N-terminal domain"/>
    <property type="match status" value="1"/>
</dbReference>
<dbReference type="PRINTS" id="PR00072">
    <property type="entry name" value="MALOXRDTASE"/>
</dbReference>
<evidence type="ECO:0000256" key="5">
    <source>
        <dbReference type="PIRSR" id="PIRSR000106-1"/>
    </source>
</evidence>
<accession>A0A1M5UNG8</accession>
<name>A0A1M5UNG8_9FIRM</name>
<feature type="binding site" evidence="7">
    <location>
        <position position="135"/>
    </location>
    <ligand>
        <name>a divalent metal cation</name>
        <dbReference type="ChEBI" id="CHEBI:60240"/>
    </ligand>
</feature>
<dbReference type="Gene3D" id="3.40.50.10380">
    <property type="entry name" value="Malic enzyme, N-terminal domain"/>
    <property type="match status" value="1"/>
</dbReference>
<dbReference type="InterPro" id="IPR012302">
    <property type="entry name" value="Malic_NAD-bd"/>
</dbReference>
<evidence type="ECO:0000256" key="3">
    <source>
        <dbReference type="ARBA" id="ARBA00022723"/>
    </source>
</evidence>
<evidence type="ECO:0000256" key="2">
    <source>
        <dbReference type="ARBA" id="ARBA00008785"/>
    </source>
</evidence>
<gene>
    <name evidence="11" type="ORF">SAMN02745135_01509</name>
</gene>
<dbReference type="InterPro" id="IPR036291">
    <property type="entry name" value="NAD(P)-bd_dom_sf"/>
</dbReference>
<proteinExistence type="inferred from homology"/>
<feature type="binding site" evidence="6">
    <location>
        <position position="286"/>
    </location>
    <ligand>
        <name>(S)-malate</name>
        <dbReference type="ChEBI" id="CHEBI:15589"/>
    </ligand>
</feature>
<evidence type="ECO:0000256" key="6">
    <source>
        <dbReference type="PIRSR" id="PIRSR000106-2"/>
    </source>
</evidence>
<dbReference type="InterPro" id="IPR046346">
    <property type="entry name" value="Aminoacid_DH-like_N_sf"/>
</dbReference>
<dbReference type="CDD" id="cd05311">
    <property type="entry name" value="NAD_bind_2_malic_enz"/>
    <property type="match status" value="1"/>
</dbReference>
<feature type="active site" description="Proton donor" evidence="5">
    <location>
        <position position="37"/>
    </location>
</feature>
<comment type="cofactor">
    <cofactor evidence="1">
        <name>Mn(2+)</name>
        <dbReference type="ChEBI" id="CHEBI:29035"/>
    </cofactor>
</comment>
<dbReference type="PANTHER" id="PTHR43237:SF4">
    <property type="entry name" value="NADP-DEPENDENT MALIC ENZYME"/>
    <property type="match status" value="1"/>
</dbReference>
<feature type="domain" description="Malic enzyme N-terminal" evidence="10">
    <location>
        <begin position="16"/>
        <end position="149"/>
    </location>
</feature>
<evidence type="ECO:0000256" key="1">
    <source>
        <dbReference type="ARBA" id="ARBA00001936"/>
    </source>
</evidence>
<dbReference type="RefSeq" id="WP_278294230.1">
    <property type="nucleotide sequence ID" value="NZ_FQXO01000038.1"/>
</dbReference>
<evidence type="ECO:0000313" key="11">
    <source>
        <dbReference type="EMBL" id="SHH64582.1"/>
    </source>
</evidence>
<dbReference type="InterPro" id="IPR001891">
    <property type="entry name" value="Malic_OxRdtase"/>
</dbReference>
<dbReference type="GO" id="GO:0046872">
    <property type="term" value="F:metal ion binding"/>
    <property type="evidence" value="ECO:0007669"/>
    <property type="project" value="UniProtKB-KW"/>
</dbReference>
<dbReference type="SMART" id="SM01274">
    <property type="entry name" value="malic"/>
    <property type="match status" value="1"/>
</dbReference>
<feature type="binding site" evidence="7">
    <location>
        <position position="134"/>
    </location>
    <ligand>
        <name>a divalent metal cation</name>
        <dbReference type="ChEBI" id="CHEBI:60240"/>
    </ligand>
</feature>
<evidence type="ECO:0000259" key="10">
    <source>
        <dbReference type="SMART" id="SM01274"/>
    </source>
</evidence>
<dbReference type="EMBL" id="FQXO01000038">
    <property type="protein sequence ID" value="SHH64582.1"/>
    <property type="molecule type" value="Genomic_DNA"/>
</dbReference>
<dbReference type="Proteomes" id="UP000183967">
    <property type="component" value="Unassembled WGS sequence"/>
</dbReference>
<evidence type="ECO:0000256" key="4">
    <source>
        <dbReference type="ARBA" id="ARBA00023002"/>
    </source>
</evidence>
<dbReference type="Gene3D" id="3.40.50.720">
    <property type="entry name" value="NAD(P)-binding Rossmann-like Domain"/>
    <property type="match status" value="1"/>
</dbReference>
<feature type="binding site" evidence="6">
    <location>
        <position position="316"/>
    </location>
    <ligand>
        <name>(S)-malate</name>
        <dbReference type="ChEBI" id="CHEBI:15589"/>
    </ligand>
</feature>
<comment type="similarity">
    <text evidence="2 8">Belongs to the malic enzymes family.</text>
</comment>
<keyword evidence="12" id="KW-1185">Reference proteome</keyword>
<comment type="cofactor">
    <cofactor evidence="7">
        <name>Mg(2+)</name>
        <dbReference type="ChEBI" id="CHEBI:18420"/>
    </cofactor>
    <cofactor evidence="7">
        <name>Mn(2+)</name>
        <dbReference type="ChEBI" id="CHEBI:29035"/>
    </cofactor>
    <text evidence="7">Divalent metal cations. Prefers magnesium or manganese.</text>
</comment>
<dbReference type="InterPro" id="IPR037062">
    <property type="entry name" value="Malic_N_dom_sf"/>
</dbReference>
<reference evidence="12" key="1">
    <citation type="submission" date="2016-11" db="EMBL/GenBank/DDBJ databases">
        <authorList>
            <person name="Varghese N."/>
            <person name="Submissions S."/>
        </authorList>
    </citation>
    <scope>NUCLEOTIDE SEQUENCE [LARGE SCALE GENOMIC DNA]</scope>
    <source>
        <strain evidence="12">DSM 13643</strain>
    </source>
</reference>
<evidence type="ECO:0000259" key="9">
    <source>
        <dbReference type="SMART" id="SM00919"/>
    </source>
</evidence>